<organism evidence="6 7">
    <name type="scientific">Lactuca sativa</name>
    <name type="common">Garden lettuce</name>
    <dbReference type="NCBI Taxonomy" id="4236"/>
    <lineage>
        <taxon>Eukaryota</taxon>
        <taxon>Viridiplantae</taxon>
        <taxon>Streptophyta</taxon>
        <taxon>Embryophyta</taxon>
        <taxon>Tracheophyta</taxon>
        <taxon>Spermatophyta</taxon>
        <taxon>Magnoliopsida</taxon>
        <taxon>eudicotyledons</taxon>
        <taxon>Gunneridae</taxon>
        <taxon>Pentapetalae</taxon>
        <taxon>asterids</taxon>
        <taxon>campanulids</taxon>
        <taxon>Asterales</taxon>
        <taxon>Asteraceae</taxon>
        <taxon>Cichorioideae</taxon>
        <taxon>Cichorieae</taxon>
        <taxon>Lactucinae</taxon>
        <taxon>Lactuca</taxon>
    </lineage>
</organism>
<dbReference type="InterPro" id="IPR036390">
    <property type="entry name" value="WH_DNA-bd_sf"/>
</dbReference>
<evidence type="ECO:0000259" key="5">
    <source>
        <dbReference type="PROSITE" id="PS51504"/>
    </source>
</evidence>
<dbReference type="GO" id="GO:0005730">
    <property type="term" value="C:nucleolus"/>
    <property type="evidence" value="ECO:0000318"/>
    <property type="project" value="GO_Central"/>
</dbReference>
<dbReference type="Gene3D" id="1.10.10.10">
    <property type="entry name" value="Winged helix-like DNA-binding domain superfamily/Winged helix DNA-binding domain"/>
    <property type="match status" value="1"/>
</dbReference>
<dbReference type="GO" id="GO:0000786">
    <property type="term" value="C:nucleosome"/>
    <property type="evidence" value="ECO:0007669"/>
    <property type="project" value="InterPro"/>
</dbReference>
<keyword evidence="7" id="KW-1185">Reference proteome</keyword>
<dbReference type="GO" id="GO:0031492">
    <property type="term" value="F:nucleosomal DNA binding"/>
    <property type="evidence" value="ECO:0000318"/>
    <property type="project" value="GO_Central"/>
</dbReference>
<dbReference type="GO" id="GO:0045910">
    <property type="term" value="P:negative regulation of DNA recombination"/>
    <property type="evidence" value="ECO:0000318"/>
    <property type="project" value="GO_Central"/>
</dbReference>
<dbReference type="PRINTS" id="PR00929">
    <property type="entry name" value="ATHOOK"/>
</dbReference>
<dbReference type="SMART" id="SM00526">
    <property type="entry name" value="H15"/>
    <property type="match status" value="1"/>
</dbReference>
<dbReference type="GO" id="GO:0006334">
    <property type="term" value="P:nucleosome assembly"/>
    <property type="evidence" value="ECO:0007669"/>
    <property type="project" value="InterPro"/>
</dbReference>
<dbReference type="InterPro" id="IPR036388">
    <property type="entry name" value="WH-like_DNA-bd_sf"/>
</dbReference>
<sequence>MATQGLAAPPLSLPQYPELIVAAIEVIDKKNGANKSAISKHIEATYGNLPAAHSTLLTHHLHKMKAAGQLIMVKNNYIKPEADASLRRGRGRPPKAKEPLQPGTVLSPVKPRGRPPKPRDPLAPMTVTPSVSGRKRGRPPKLGSSTVMATPSASGQRAGRGRPPKVKALVAAPVGA</sequence>
<dbReference type="Pfam" id="PF02178">
    <property type="entry name" value="AT_hook"/>
    <property type="match status" value="4"/>
</dbReference>
<dbReference type="Proteomes" id="UP000235145">
    <property type="component" value="Unassembled WGS sequence"/>
</dbReference>
<evidence type="ECO:0000313" key="7">
    <source>
        <dbReference type="Proteomes" id="UP000235145"/>
    </source>
</evidence>
<dbReference type="Gramene" id="rna-gnl|WGS:NBSK|LSAT_8X44400_mrna">
    <property type="protein sequence ID" value="cds-PLY73977.1"/>
    <property type="gene ID" value="gene-LSAT_8X44400"/>
</dbReference>
<evidence type="ECO:0000256" key="3">
    <source>
        <dbReference type="ARBA" id="ARBA00023242"/>
    </source>
</evidence>
<feature type="domain" description="H15" evidence="5">
    <location>
        <begin position="12"/>
        <end position="81"/>
    </location>
</feature>
<name>A0A9R1WVI2_LACSA</name>
<dbReference type="GO" id="GO:0030261">
    <property type="term" value="P:chromosome condensation"/>
    <property type="evidence" value="ECO:0000318"/>
    <property type="project" value="GO_Central"/>
</dbReference>
<evidence type="ECO:0000313" key="6">
    <source>
        <dbReference type="EMBL" id="KAJ0189126.1"/>
    </source>
</evidence>
<dbReference type="EMBL" id="NBSK02000008">
    <property type="protein sequence ID" value="KAJ0189126.1"/>
    <property type="molecule type" value="Genomic_DNA"/>
</dbReference>
<dbReference type="Pfam" id="PF00538">
    <property type="entry name" value="Linker_histone"/>
    <property type="match status" value="1"/>
</dbReference>
<evidence type="ECO:0000256" key="4">
    <source>
        <dbReference type="SAM" id="MobiDB-lite"/>
    </source>
</evidence>
<keyword evidence="3" id="KW-0539">Nucleus</keyword>
<gene>
    <name evidence="6" type="ORF">LSAT_V11C800406690</name>
</gene>
<protein>
    <recommendedName>
        <fullName evidence="5">H15 domain-containing protein</fullName>
    </recommendedName>
</protein>
<accession>A0A9R1WVI2</accession>
<evidence type="ECO:0000256" key="1">
    <source>
        <dbReference type="ARBA" id="ARBA00004123"/>
    </source>
</evidence>
<dbReference type="SMART" id="SM00384">
    <property type="entry name" value="AT_hook"/>
    <property type="match status" value="4"/>
</dbReference>
<feature type="region of interest" description="Disordered" evidence="4">
    <location>
        <begin position="82"/>
        <end position="176"/>
    </location>
</feature>
<dbReference type="InterPro" id="IPR017956">
    <property type="entry name" value="AT_hook_DNA-bd_motif"/>
</dbReference>
<dbReference type="PANTHER" id="PTHR11467">
    <property type="entry name" value="HISTONE H1"/>
    <property type="match status" value="1"/>
</dbReference>
<dbReference type="PROSITE" id="PS51504">
    <property type="entry name" value="H15"/>
    <property type="match status" value="1"/>
</dbReference>
<proteinExistence type="predicted"/>
<dbReference type="OrthoDB" id="1110759at2759"/>
<dbReference type="SUPFAM" id="SSF46785">
    <property type="entry name" value="Winged helix' DNA-binding domain"/>
    <property type="match status" value="1"/>
</dbReference>
<dbReference type="InterPro" id="IPR005818">
    <property type="entry name" value="Histone_H1/H5_H15"/>
</dbReference>
<dbReference type="AlphaFoldDB" id="A0A9R1WVI2"/>
<comment type="caution">
    <text evidence="6">The sequence shown here is derived from an EMBL/GenBank/DDBJ whole genome shotgun (WGS) entry which is preliminary data.</text>
</comment>
<reference evidence="6 7" key="1">
    <citation type="journal article" date="2017" name="Nat. Commun.">
        <title>Genome assembly with in vitro proximity ligation data and whole-genome triplication in lettuce.</title>
        <authorList>
            <person name="Reyes-Chin-Wo S."/>
            <person name="Wang Z."/>
            <person name="Yang X."/>
            <person name="Kozik A."/>
            <person name="Arikit S."/>
            <person name="Song C."/>
            <person name="Xia L."/>
            <person name="Froenicke L."/>
            <person name="Lavelle D.O."/>
            <person name="Truco M.J."/>
            <person name="Xia R."/>
            <person name="Zhu S."/>
            <person name="Xu C."/>
            <person name="Xu H."/>
            <person name="Xu X."/>
            <person name="Cox K."/>
            <person name="Korf I."/>
            <person name="Meyers B.C."/>
            <person name="Michelmore R.W."/>
        </authorList>
    </citation>
    <scope>NUCLEOTIDE SEQUENCE [LARGE SCALE GENOMIC DNA]</scope>
    <source>
        <strain evidence="7">cv. Salinas</strain>
        <tissue evidence="6">Seedlings</tissue>
    </source>
</reference>
<evidence type="ECO:0000256" key="2">
    <source>
        <dbReference type="ARBA" id="ARBA00023125"/>
    </source>
</evidence>
<dbReference type="PANTHER" id="PTHR11467:SF103">
    <property type="entry name" value="HMG-Y-RELATED PROTEIN A"/>
    <property type="match status" value="1"/>
</dbReference>
<dbReference type="GO" id="GO:0003690">
    <property type="term" value="F:double-stranded DNA binding"/>
    <property type="evidence" value="ECO:0000318"/>
    <property type="project" value="GO_Central"/>
</dbReference>
<dbReference type="GO" id="GO:0005634">
    <property type="term" value="C:nucleus"/>
    <property type="evidence" value="ECO:0000318"/>
    <property type="project" value="GO_Central"/>
</dbReference>
<keyword evidence="2" id="KW-0238">DNA-binding</keyword>
<feature type="compositionally biased region" description="Polar residues" evidence="4">
    <location>
        <begin position="143"/>
        <end position="155"/>
    </location>
</feature>
<comment type="subcellular location">
    <subcellularLocation>
        <location evidence="1">Nucleus</location>
    </subcellularLocation>
</comment>